<accession>A0ABX8YYL6</accession>
<reference evidence="1 2" key="1">
    <citation type="submission" date="2020-01" db="EMBL/GenBank/DDBJ databases">
        <authorList>
            <person name="Sixt B."/>
            <person name="Schulz F."/>
            <person name="Kostanjsek R."/>
            <person name="Koestlbacher S."/>
            <person name="Collingro A."/>
            <person name="Toenshoff E."/>
            <person name="Horn M."/>
        </authorList>
    </citation>
    <scope>NUCLEOTIDE SEQUENCE [LARGE SCALE GENOMIC DNA]</scope>
    <source>
        <strain evidence="1 2">15C</strain>
    </source>
</reference>
<dbReference type="Proteomes" id="UP000822862">
    <property type="component" value="Chromosome"/>
</dbReference>
<sequence length="59" mass="7284">MVRLNNFFKKITPFIPNKKKKINNPINYFKTRLKKCSKRRKTLWLQRKFRGVIAFWNPS</sequence>
<keyword evidence="2" id="KW-1185">Reference proteome</keyword>
<organism evidence="1 2">
    <name type="scientific">Candidatus Rhabdochlamydia porcellionis</name>
    <dbReference type="NCBI Taxonomy" id="225148"/>
    <lineage>
        <taxon>Bacteria</taxon>
        <taxon>Pseudomonadati</taxon>
        <taxon>Chlamydiota</taxon>
        <taxon>Chlamydiia</taxon>
        <taxon>Parachlamydiales</taxon>
        <taxon>Candidatus Rhabdochlamydiaceae</taxon>
        <taxon>Candidatus Rhabdochlamydia</taxon>
    </lineage>
</organism>
<reference evidence="1 2" key="2">
    <citation type="submission" date="2021-05" db="EMBL/GenBank/DDBJ databases">
        <title>Ecology and evolution of chlamydial symbionts of arthropods.</title>
        <authorList>
            <person name="Halter T."/>
            <person name="Sixt B.S."/>
            <person name="Toenshoff E.R."/>
            <person name="Koestlbacher S."/>
            <person name="Schulz F."/>
            <person name="Kostanjsek R."/>
            <person name="Collingro A."/>
            <person name="Hendrickx F."/>
            <person name="Horn M."/>
        </authorList>
    </citation>
    <scope>NUCLEOTIDE SEQUENCE [LARGE SCALE GENOMIC DNA]</scope>
    <source>
        <strain evidence="1 2">15C</strain>
    </source>
</reference>
<name>A0ABX8YYL6_9BACT</name>
<evidence type="ECO:0000313" key="1">
    <source>
        <dbReference type="EMBL" id="QZA58395.1"/>
    </source>
</evidence>
<evidence type="ECO:0000313" key="2">
    <source>
        <dbReference type="Proteomes" id="UP000822862"/>
    </source>
</evidence>
<gene>
    <name evidence="1" type="ORF">RHAB15C_0000268</name>
</gene>
<protein>
    <submittedName>
        <fullName evidence="1">Uncharacterized protein</fullName>
    </submittedName>
</protein>
<proteinExistence type="predicted"/>
<dbReference type="EMBL" id="CP075585">
    <property type="protein sequence ID" value="QZA58395.1"/>
    <property type="molecule type" value="Genomic_DNA"/>
</dbReference>